<dbReference type="EMBL" id="BGZK01000291">
    <property type="protein sequence ID" value="GBP34641.1"/>
    <property type="molecule type" value="Genomic_DNA"/>
</dbReference>
<organism evidence="2 3">
    <name type="scientific">Eumeta variegata</name>
    <name type="common">Bagworm moth</name>
    <name type="synonym">Eumeta japonica</name>
    <dbReference type="NCBI Taxonomy" id="151549"/>
    <lineage>
        <taxon>Eukaryota</taxon>
        <taxon>Metazoa</taxon>
        <taxon>Ecdysozoa</taxon>
        <taxon>Arthropoda</taxon>
        <taxon>Hexapoda</taxon>
        <taxon>Insecta</taxon>
        <taxon>Pterygota</taxon>
        <taxon>Neoptera</taxon>
        <taxon>Endopterygota</taxon>
        <taxon>Lepidoptera</taxon>
        <taxon>Glossata</taxon>
        <taxon>Ditrysia</taxon>
        <taxon>Tineoidea</taxon>
        <taxon>Psychidae</taxon>
        <taxon>Oiketicinae</taxon>
        <taxon>Eumeta</taxon>
    </lineage>
</organism>
<proteinExistence type="predicted"/>
<feature type="compositionally biased region" description="Basic and acidic residues" evidence="1">
    <location>
        <begin position="11"/>
        <end position="27"/>
    </location>
</feature>
<comment type="caution">
    <text evidence="2">The sequence shown here is derived from an EMBL/GenBank/DDBJ whole genome shotgun (WGS) entry which is preliminary data.</text>
</comment>
<gene>
    <name evidence="2" type="ORF">EVAR_19032_1</name>
</gene>
<accession>A0A4C1V739</accession>
<evidence type="ECO:0000313" key="2">
    <source>
        <dbReference type="EMBL" id="GBP34641.1"/>
    </source>
</evidence>
<evidence type="ECO:0000313" key="3">
    <source>
        <dbReference type="Proteomes" id="UP000299102"/>
    </source>
</evidence>
<evidence type="ECO:0000256" key="1">
    <source>
        <dbReference type="SAM" id="MobiDB-lite"/>
    </source>
</evidence>
<feature type="region of interest" description="Disordered" evidence="1">
    <location>
        <begin position="1"/>
        <end position="35"/>
    </location>
</feature>
<keyword evidence="3" id="KW-1185">Reference proteome</keyword>
<protein>
    <submittedName>
        <fullName evidence="2">Uncharacterized protein</fullName>
    </submittedName>
</protein>
<dbReference type="AlphaFoldDB" id="A0A4C1V739"/>
<reference evidence="2 3" key="1">
    <citation type="journal article" date="2019" name="Commun. Biol.">
        <title>The bagworm genome reveals a unique fibroin gene that provides high tensile strength.</title>
        <authorList>
            <person name="Kono N."/>
            <person name="Nakamura H."/>
            <person name="Ohtoshi R."/>
            <person name="Tomita M."/>
            <person name="Numata K."/>
            <person name="Arakawa K."/>
        </authorList>
    </citation>
    <scope>NUCLEOTIDE SEQUENCE [LARGE SCALE GENOMIC DNA]</scope>
</reference>
<name>A0A4C1V739_EUMVA</name>
<dbReference type="Proteomes" id="UP000299102">
    <property type="component" value="Unassembled WGS sequence"/>
</dbReference>
<sequence>MQSPAIVPGEALRRSRGESGHSSEHLPTEMCRLNPIPLSNRYPVTSPKAGNVLVTPLGLRVSMDSGDHVLSRD</sequence>